<dbReference type="Pfam" id="PF10588">
    <property type="entry name" value="NADH-G_4Fe-4S_3"/>
    <property type="match status" value="1"/>
</dbReference>
<keyword evidence="7" id="KW-0411">Iron-sulfur</keyword>
<dbReference type="PROSITE" id="PS51669">
    <property type="entry name" value="4FE4S_MOW_BIS_MGD"/>
    <property type="match status" value="1"/>
</dbReference>
<dbReference type="PROSITE" id="PS00643">
    <property type="entry name" value="COMPLEX1_75K_3"/>
    <property type="match status" value="1"/>
</dbReference>
<dbReference type="InterPro" id="IPR019574">
    <property type="entry name" value="NADH_UbQ_OxRdtase_Gsu_4Fe4S-bd"/>
</dbReference>
<dbReference type="AlphaFoldDB" id="A0A9W8AQ32"/>
<name>A0A9W8AQ32_9FUNG</name>
<dbReference type="SUPFAM" id="SSF54862">
    <property type="entry name" value="4Fe-4S ferredoxins"/>
    <property type="match status" value="1"/>
</dbReference>
<dbReference type="PANTHER" id="PTHR43105">
    <property type="entry name" value="RESPIRATORY NITRATE REDUCTASE"/>
    <property type="match status" value="1"/>
</dbReference>
<gene>
    <name evidence="15" type="primary">NdufS1</name>
    <name evidence="15" type="ORF">IWQ62_002578</name>
</gene>
<evidence type="ECO:0000259" key="14">
    <source>
        <dbReference type="PROSITE" id="PS51839"/>
    </source>
</evidence>
<dbReference type="GO" id="GO:0008137">
    <property type="term" value="F:NADH dehydrogenase (ubiquinone) activity"/>
    <property type="evidence" value="ECO:0007669"/>
    <property type="project" value="InterPro"/>
</dbReference>
<evidence type="ECO:0000256" key="4">
    <source>
        <dbReference type="ARBA" id="ARBA00022723"/>
    </source>
</evidence>
<keyword evidence="16" id="KW-1185">Reference proteome</keyword>
<evidence type="ECO:0000256" key="2">
    <source>
        <dbReference type="ARBA" id="ARBA00005404"/>
    </source>
</evidence>
<dbReference type="EMBL" id="JANBPY010000566">
    <property type="protein sequence ID" value="KAJ1965797.1"/>
    <property type="molecule type" value="Genomic_DNA"/>
</dbReference>
<evidence type="ECO:0000313" key="16">
    <source>
        <dbReference type="Proteomes" id="UP001150925"/>
    </source>
</evidence>
<dbReference type="InterPro" id="IPR001041">
    <property type="entry name" value="2Fe-2S_ferredoxin-type"/>
</dbReference>
<dbReference type="GO" id="GO:0042773">
    <property type="term" value="P:ATP synthesis coupled electron transport"/>
    <property type="evidence" value="ECO:0007669"/>
    <property type="project" value="InterPro"/>
</dbReference>
<dbReference type="InterPro" id="IPR054351">
    <property type="entry name" value="NADH_UbQ_OxRdtase_ferredoxin"/>
</dbReference>
<dbReference type="GO" id="GO:0016020">
    <property type="term" value="C:membrane"/>
    <property type="evidence" value="ECO:0007669"/>
    <property type="project" value="InterPro"/>
</dbReference>
<comment type="cofactor">
    <cofactor evidence="9">
        <name>[2Fe-2S] cluster</name>
        <dbReference type="ChEBI" id="CHEBI:190135"/>
    </cofactor>
</comment>
<reference evidence="15" key="1">
    <citation type="submission" date="2022-07" db="EMBL/GenBank/DDBJ databases">
        <title>Phylogenomic reconstructions and comparative analyses of Kickxellomycotina fungi.</title>
        <authorList>
            <person name="Reynolds N.K."/>
            <person name="Stajich J.E."/>
            <person name="Barry K."/>
            <person name="Grigoriev I.V."/>
            <person name="Crous P."/>
            <person name="Smith M.E."/>
        </authorList>
    </citation>
    <scope>NUCLEOTIDE SEQUENCE</scope>
    <source>
        <strain evidence="15">RSA 1196</strain>
    </source>
</reference>
<keyword evidence="6" id="KW-0408">Iron</keyword>
<keyword evidence="8" id="KW-0520">NAD</keyword>
<dbReference type="SUPFAM" id="SSF54292">
    <property type="entry name" value="2Fe-2S ferredoxin-like"/>
    <property type="match status" value="1"/>
</dbReference>
<evidence type="ECO:0000259" key="12">
    <source>
        <dbReference type="PROSITE" id="PS51085"/>
    </source>
</evidence>
<dbReference type="PROSITE" id="PS51839">
    <property type="entry name" value="4FE4S_HC3"/>
    <property type="match status" value="1"/>
</dbReference>
<comment type="cofactor">
    <cofactor evidence="1">
        <name>[4Fe-4S] cluster</name>
        <dbReference type="ChEBI" id="CHEBI:49883"/>
    </cofactor>
</comment>
<dbReference type="GO" id="GO:0046872">
    <property type="term" value="F:metal ion binding"/>
    <property type="evidence" value="ECO:0007669"/>
    <property type="project" value="UniProtKB-KW"/>
</dbReference>
<evidence type="ECO:0000256" key="11">
    <source>
        <dbReference type="RuleBase" id="RU004523"/>
    </source>
</evidence>
<evidence type="ECO:0000256" key="8">
    <source>
        <dbReference type="ARBA" id="ARBA00023027"/>
    </source>
</evidence>
<dbReference type="CDD" id="cd02773">
    <property type="entry name" value="MopB_Res-Cmplx1_Nad11"/>
    <property type="match status" value="1"/>
</dbReference>
<dbReference type="InterPro" id="IPR006656">
    <property type="entry name" value="Mopterin_OxRdtase"/>
</dbReference>
<keyword evidence="5" id="KW-1278">Translocase</keyword>
<dbReference type="InterPro" id="IPR006963">
    <property type="entry name" value="Mopterin_OxRdtase_4Fe-4S_dom"/>
</dbReference>
<dbReference type="Pfam" id="PF00384">
    <property type="entry name" value="Molybdopterin"/>
    <property type="match status" value="1"/>
</dbReference>
<dbReference type="InterPro" id="IPR010228">
    <property type="entry name" value="NADH_UbQ_OxRdtase_Gsu"/>
</dbReference>
<dbReference type="Gene3D" id="3.10.20.740">
    <property type="match status" value="1"/>
</dbReference>
<dbReference type="GO" id="GO:0016651">
    <property type="term" value="F:oxidoreductase activity, acting on NAD(P)H"/>
    <property type="evidence" value="ECO:0007669"/>
    <property type="project" value="InterPro"/>
</dbReference>
<keyword evidence="3" id="KW-0004">4Fe-4S</keyword>
<dbReference type="Pfam" id="PF22117">
    <property type="entry name" value="Fer4_Nqo3"/>
    <property type="match status" value="1"/>
</dbReference>
<proteinExistence type="inferred from homology"/>
<comment type="similarity">
    <text evidence="2 11">Belongs to the complex I 75 kDa subunit family.</text>
</comment>
<dbReference type="Gene3D" id="3.40.50.740">
    <property type="match status" value="1"/>
</dbReference>
<dbReference type="FunFam" id="3.30.70.20:FF:000002">
    <property type="entry name" value="NADH-ubiquinone oxidoreductase 75 kDa subunit"/>
    <property type="match status" value="1"/>
</dbReference>
<dbReference type="Pfam" id="PF13510">
    <property type="entry name" value="Fer2_4"/>
    <property type="match status" value="1"/>
</dbReference>
<dbReference type="InterPro" id="IPR050123">
    <property type="entry name" value="Prok_molybdopt-oxidoreductase"/>
</dbReference>
<dbReference type="SUPFAM" id="SSF53706">
    <property type="entry name" value="Formate dehydrogenase/DMSO reductase, domains 1-3"/>
    <property type="match status" value="1"/>
</dbReference>
<dbReference type="PANTHER" id="PTHR43105:SF13">
    <property type="entry name" value="NADH-UBIQUINONE OXIDOREDUCTASE 75 KDA SUBUNIT, MITOCHONDRIAL"/>
    <property type="match status" value="1"/>
</dbReference>
<dbReference type="InterPro" id="IPR000283">
    <property type="entry name" value="NADH_UbQ_OxRdtase_75kDa_su_CS"/>
</dbReference>
<dbReference type="FunFam" id="3.40.50.740:FF:000016">
    <property type="entry name" value="NADH dehydrogenase (Quinone), G subunit"/>
    <property type="match status" value="1"/>
</dbReference>
<dbReference type="Gene3D" id="3.30.70.20">
    <property type="match status" value="1"/>
</dbReference>
<evidence type="ECO:0000313" key="15">
    <source>
        <dbReference type="EMBL" id="KAJ1965797.1"/>
    </source>
</evidence>
<dbReference type="SMART" id="SM00929">
    <property type="entry name" value="NADH-G_4Fe-4S_3"/>
    <property type="match status" value="1"/>
</dbReference>
<dbReference type="CDD" id="cd00207">
    <property type="entry name" value="fer2"/>
    <property type="match status" value="1"/>
</dbReference>
<organism evidence="15 16">
    <name type="scientific">Dispira parvispora</name>
    <dbReference type="NCBI Taxonomy" id="1520584"/>
    <lineage>
        <taxon>Eukaryota</taxon>
        <taxon>Fungi</taxon>
        <taxon>Fungi incertae sedis</taxon>
        <taxon>Zoopagomycota</taxon>
        <taxon>Kickxellomycotina</taxon>
        <taxon>Dimargaritomycetes</taxon>
        <taxon>Dimargaritales</taxon>
        <taxon>Dimargaritaceae</taxon>
        <taxon>Dispira</taxon>
    </lineage>
</organism>
<evidence type="ECO:0000256" key="5">
    <source>
        <dbReference type="ARBA" id="ARBA00022967"/>
    </source>
</evidence>
<dbReference type="Gene3D" id="3.30.200.210">
    <property type="match status" value="1"/>
</dbReference>
<dbReference type="FunFam" id="3.10.20.740:FF:000001">
    <property type="entry name" value="NADH-quinone oxidoreductase subunit G"/>
    <property type="match status" value="1"/>
</dbReference>
<protein>
    <recommendedName>
        <fullName evidence="10">NADH-ubiquinone oxidoreductase 78 kDa subunit, mitochondrial</fullName>
    </recommendedName>
</protein>
<dbReference type="Proteomes" id="UP001150925">
    <property type="component" value="Unassembled WGS sequence"/>
</dbReference>
<evidence type="ECO:0000256" key="10">
    <source>
        <dbReference type="ARBA" id="ARBA00070722"/>
    </source>
</evidence>
<keyword evidence="4" id="KW-0479">Metal-binding</keyword>
<evidence type="ECO:0000259" key="13">
    <source>
        <dbReference type="PROSITE" id="PS51669"/>
    </source>
</evidence>
<sequence length="733" mass="80657">MLRNITTTRVATRRVLQPLSSRSLTTSTTRQEQVEIFINDKPVMADQGAALIQACEKAGVTIPRFCYHDRLAVAGNCRMCLVEMERSPKPIASCAMPVAPGMRIHTDTPMVHKAREGVMEFLLANHPLDCPICDQGGECDLQDQSMRYGGDRGRFHEPVGKRATENKNLGPLVKTEMNRCIHCTRCVRFANEVAGAPELGTTGRGNDMQIGTYVEKVLATEMSGNVVDLCPVGALTSKPFAFKTRPWELKKTETIDVLDGIGSNIRVDSRGTEVMRVLPRLNEDVNEEWISDKTRHALDGLKRQRLTTPLVREGDKFVPATWQEALNVVADRLRSTDPTRMQAVAGGLADVESMVALKDLFNHLNSENVTVDSPRNTEIPVHGVDVRANYLLNSTLSGVESADWLLLVGTNPRHEGPILNTRLRKAYLYNGLNVGVVGPQVDLTYEYTHLGDQINAIDALFDKTNTFMEKLKDAKRPMVIVGSAITDIPNGEYIYRRVAELVTKHQGQFIQADGWNGYNVFHRTASRAGAYDIGFVPNGQSTFSTTPQLMYLLGADDISPAAIPKDAFVIYQGHHGDMGAHYADVILPGAAYTEKTTTYVNIEGRTQMTRAAVNPPGAARDDWKIVRALSEVAGIPLPYDNIQTLRARMYEISPTLLRLEDAEPTTMNLLGLQHLAEVTANAKSSSTVLTPAIKDFYLTDPISRASSVMAKCSATFTKPTVTGEEASRAQSQA</sequence>
<dbReference type="PROSITE" id="PS51085">
    <property type="entry name" value="2FE2S_FER_2"/>
    <property type="match status" value="1"/>
</dbReference>
<dbReference type="PROSITE" id="PS00641">
    <property type="entry name" value="COMPLEX1_75K_1"/>
    <property type="match status" value="1"/>
</dbReference>
<dbReference type="NCBIfam" id="TIGR01973">
    <property type="entry name" value="NuoG"/>
    <property type="match status" value="1"/>
</dbReference>
<dbReference type="FunFam" id="3.30.200.210:FF:000002">
    <property type="entry name" value="NADH-ubiquinone oxidoreductase 75 kDa subunit"/>
    <property type="match status" value="1"/>
</dbReference>
<accession>A0A9W8AQ32</accession>
<dbReference type="GO" id="GO:0051539">
    <property type="term" value="F:4 iron, 4 sulfur cluster binding"/>
    <property type="evidence" value="ECO:0007669"/>
    <property type="project" value="UniProtKB-KW"/>
</dbReference>
<comment type="caution">
    <text evidence="15">The sequence shown here is derived from an EMBL/GenBank/DDBJ whole genome shotgun (WGS) entry which is preliminary data.</text>
</comment>
<dbReference type="InterPro" id="IPR036010">
    <property type="entry name" value="2Fe-2S_ferredoxin-like_sf"/>
</dbReference>
<evidence type="ECO:0000256" key="7">
    <source>
        <dbReference type="ARBA" id="ARBA00023014"/>
    </source>
</evidence>
<dbReference type="PROSITE" id="PS00642">
    <property type="entry name" value="COMPLEX1_75K_2"/>
    <property type="match status" value="1"/>
</dbReference>
<evidence type="ECO:0000256" key="3">
    <source>
        <dbReference type="ARBA" id="ARBA00022485"/>
    </source>
</evidence>
<evidence type="ECO:0000256" key="1">
    <source>
        <dbReference type="ARBA" id="ARBA00001966"/>
    </source>
</evidence>
<dbReference type="Pfam" id="PF09326">
    <property type="entry name" value="NADH_dhqG_C"/>
    <property type="match status" value="1"/>
</dbReference>
<evidence type="ECO:0000256" key="9">
    <source>
        <dbReference type="ARBA" id="ARBA00034078"/>
    </source>
</evidence>
<evidence type="ECO:0000256" key="6">
    <source>
        <dbReference type="ARBA" id="ARBA00023004"/>
    </source>
</evidence>
<feature type="domain" description="4Fe-4S His(Cys)3-ligated-type" evidence="14">
    <location>
        <begin position="110"/>
        <end position="149"/>
    </location>
</feature>
<dbReference type="OrthoDB" id="10249365at2759"/>
<dbReference type="Pfam" id="PF22151">
    <property type="entry name" value="Fer4_NDSU1"/>
    <property type="match status" value="1"/>
</dbReference>
<feature type="domain" description="2Fe-2S ferredoxin-type" evidence="12">
    <location>
        <begin position="32"/>
        <end position="110"/>
    </location>
</feature>
<dbReference type="InterPro" id="IPR015405">
    <property type="entry name" value="NDUFS1-like_C"/>
</dbReference>
<feature type="domain" description="4Fe-4S Mo/W bis-MGD-type" evidence="13">
    <location>
        <begin position="249"/>
        <end position="305"/>
    </location>
</feature>